<evidence type="ECO:0000313" key="2">
    <source>
        <dbReference type="Proteomes" id="UP001141253"/>
    </source>
</evidence>
<evidence type="ECO:0000313" key="1">
    <source>
        <dbReference type="EMBL" id="KAJ6303754.1"/>
    </source>
</evidence>
<proteinExistence type="predicted"/>
<accession>A0ABQ8ZPS7</accession>
<dbReference type="EMBL" id="JAPFFI010000027">
    <property type="protein sequence ID" value="KAJ6303754.1"/>
    <property type="molecule type" value="Genomic_DNA"/>
</dbReference>
<gene>
    <name evidence="1" type="ORF">OIU77_017597</name>
</gene>
<reference evidence="1" key="2">
    <citation type="journal article" date="2023" name="Int. J. Mol. Sci.">
        <title>De Novo Assembly and Annotation of 11 Diverse Shrub Willow (Salix) Genomes Reveals Novel Gene Organization in Sex-Linked Regions.</title>
        <authorList>
            <person name="Hyden B."/>
            <person name="Feng K."/>
            <person name="Yates T.B."/>
            <person name="Jawdy S."/>
            <person name="Cereghino C."/>
            <person name="Smart L.B."/>
            <person name="Muchero W."/>
        </authorList>
    </citation>
    <scope>NUCLEOTIDE SEQUENCE</scope>
    <source>
        <tissue evidence="1">Shoot tip</tissue>
    </source>
</reference>
<keyword evidence="2" id="KW-1185">Reference proteome</keyword>
<organism evidence="1 2">
    <name type="scientific">Salix suchowensis</name>
    <dbReference type="NCBI Taxonomy" id="1278906"/>
    <lineage>
        <taxon>Eukaryota</taxon>
        <taxon>Viridiplantae</taxon>
        <taxon>Streptophyta</taxon>
        <taxon>Embryophyta</taxon>
        <taxon>Tracheophyta</taxon>
        <taxon>Spermatophyta</taxon>
        <taxon>Magnoliopsida</taxon>
        <taxon>eudicotyledons</taxon>
        <taxon>Gunneridae</taxon>
        <taxon>Pentapetalae</taxon>
        <taxon>rosids</taxon>
        <taxon>fabids</taxon>
        <taxon>Malpighiales</taxon>
        <taxon>Salicaceae</taxon>
        <taxon>Saliceae</taxon>
        <taxon>Salix</taxon>
    </lineage>
</organism>
<name>A0ABQ8ZPS7_9ROSI</name>
<protein>
    <submittedName>
        <fullName evidence="1">Uncharacterized protein</fullName>
    </submittedName>
</protein>
<dbReference type="Proteomes" id="UP001141253">
    <property type="component" value="Chromosome 16"/>
</dbReference>
<comment type="caution">
    <text evidence="1">The sequence shown here is derived from an EMBL/GenBank/DDBJ whole genome shotgun (WGS) entry which is preliminary data.</text>
</comment>
<sequence length="111" mass="12397">MGKVGDSLKYEESDGISFLESKSILQAGTHFLSSSHPPFVSRSKSILQAGWDSFPIKLTSTVRFQIKEHPASWDSFPIKLTSTVRAMRYSTALKLFLHGLAEGSQYTEEEL</sequence>
<reference evidence="1" key="1">
    <citation type="submission" date="2022-10" db="EMBL/GenBank/DDBJ databases">
        <authorList>
            <person name="Hyden B.L."/>
            <person name="Feng K."/>
            <person name="Yates T."/>
            <person name="Jawdy S."/>
            <person name="Smart L.B."/>
            <person name="Muchero W."/>
        </authorList>
    </citation>
    <scope>NUCLEOTIDE SEQUENCE</scope>
    <source>
        <tissue evidence="1">Shoot tip</tissue>
    </source>
</reference>